<dbReference type="Gene3D" id="1.10.3210.10">
    <property type="entry name" value="Hypothetical protein af1432"/>
    <property type="match status" value="1"/>
</dbReference>
<evidence type="ECO:0000313" key="5">
    <source>
        <dbReference type="Proteomes" id="UP000006055"/>
    </source>
</evidence>
<dbReference type="InterPro" id="IPR001789">
    <property type="entry name" value="Sig_transdc_resp-reg_receiver"/>
</dbReference>
<dbReference type="eggNOG" id="COG3437">
    <property type="taxonomic scope" value="Bacteria"/>
</dbReference>
<dbReference type="SMART" id="SM00448">
    <property type="entry name" value="REC"/>
    <property type="match status" value="1"/>
</dbReference>
<organism evidence="4 5">
    <name type="scientific">Desulfomonile tiedjei (strain ATCC 49306 / DSM 6799 / DCB-1)</name>
    <dbReference type="NCBI Taxonomy" id="706587"/>
    <lineage>
        <taxon>Bacteria</taxon>
        <taxon>Pseudomonadati</taxon>
        <taxon>Thermodesulfobacteriota</taxon>
        <taxon>Desulfomonilia</taxon>
        <taxon>Desulfomonilales</taxon>
        <taxon>Desulfomonilaceae</taxon>
        <taxon>Desulfomonile</taxon>
    </lineage>
</organism>
<feature type="domain" description="Response regulatory" evidence="2">
    <location>
        <begin position="8"/>
        <end position="122"/>
    </location>
</feature>
<dbReference type="InterPro" id="IPR037522">
    <property type="entry name" value="HD_GYP_dom"/>
</dbReference>
<dbReference type="HOGENOM" id="CLU_000445_92_10_7"/>
<dbReference type="KEGG" id="dti:Desti_1308"/>
<gene>
    <name evidence="4" type="ordered locus">Desti_1308</name>
</gene>
<dbReference type="GO" id="GO:0000160">
    <property type="term" value="P:phosphorelay signal transduction system"/>
    <property type="evidence" value="ECO:0007669"/>
    <property type="project" value="InterPro"/>
</dbReference>
<dbReference type="OrthoDB" id="9764337at2"/>
<dbReference type="Pfam" id="PF00072">
    <property type="entry name" value="Response_reg"/>
    <property type="match status" value="1"/>
</dbReference>
<dbReference type="CDD" id="cd00077">
    <property type="entry name" value="HDc"/>
    <property type="match status" value="1"/>
</dbReference>
<dbReference type="EMBL" id="CP003360">
    <property type="protein sequence ID" value="AFM24021.1"/>
    <property type="molecule type" value="Genomic_DNA"/>
</dbReference>
<evidence type="ECO:0000259" key="2">
    <source>
        <dbReference type="PROSITE" id="PS50110"/>
    </source>
</evidence>
<reference evidence="5" key="1">
    <citation type="submission" date="2012-06" db="EMBL/GenBank/DDBJ databases">
        <title>Complete sequence of chromosome of Desulfomonile tiedjei DSM 6799.</title>
        <authorList>
            <person name="Lucas S."/>
            <person name="Copeland A."/>
            <person name="Lapidus A."/>
            <person name="Glavina del Rio T."/>
            <person name="Dalin E."/>
            <person name="Tice H."/>
            <person name="Bruce D."/>
            <person name="Goodwin L."/>
            <person name="Pitluck S."/>
            <person name="Peters L."/>
            <person name="Ovchinnikova G."/>
            <person name="Zeytun A."/>
            <person name="Lu M."/>
            <person name="Kyrpides N."/>
            <person name="Mavromatis K."/>
            <person name="Ivanova N."/>
            <person name="Brettin T."/>
            <person name="Detter J.C."/>
            <person name="Han C."/>
            <person name="Larimer F."/>
            <person name="Land M."/>
            <person name="Hauser L."/>
            <person name="Markowitz V."/>
            <person name="Cheng J.-F."/>
            <person name="Hugenholtz P."/>
            <person name="Woyke T."/>
            <person name="Wu D."/>
            <person name="Spring S."/>
            <person name="Schroeder M."/>
            <person name="Brambilla E."/>
            <person name="Klenk H.-P."/>
            <person name="Eisen J.A."/>
        </authorList>
    </citation>
    <scope>NUCLEOTIDE SEQUENCE [LARGE SCALE GENOMIC DNA]</scope>
    <source>
        <strain evidence="5">ATCC 49306 / DSM 6799 / DCB-1</strain>
    </source>
</reference>
<accession>I4C380</accession>
<dbReference type="STRING" id="706587.Desti_1308"/>
<evidence type="ECO:0000259" key="3">
    <source>
        <dbReference type="PROSITE" id="PS51832"/>
    </source>
</evidence>
<dbReference type="PROSITE" id="PS51832">
    <property type="entry name" value="HD_GYP"/>
    <property type="match status" value="1"/>
</dbReference>
<evidence type="ECO:0000313" key="4">
    <source>
        <dbReference type="EMBL" id="AFM24021.1"/>
    </source>
</evidence>
<dbReference type="InterPro" id="IPR003607">
    <property type="entry name" value="HD/PDEase_dom"/>
</dbReference>
<dbReference type="Pfam" id="PF13487">
    <property type="entry name" value="HD_5"/>
    <property type="match status" value="1"/>
</dbReference>
<dbReference type="InterPro" id="IPR052020">
    <property type="entry name" value="Cyclic_di-GMP/3'3'-cGAMP_PDE"/>
</dbReference>
<dbReference type="SUPFAM" id="SSF109604">
    <property type="entry name" value="HD-domain/PDEase-like"/>
    <property type="match status" value="1"/>
</dbReference>
<proteinExistence type="predicted"/>
<keyword evidence="1" id="KW-0597">Phosphoprotein</keyword>
<feature type="domain" description="HD-GYP" evidence="3">
    <location>
        <begin position="149"/>
        <end position="346"/>
    </location>
</feature>
<dbReference type="CDD" id="cd00156">
    <property type="entry name" value="REC"/>
    <property type="match status" value="1"/>
</dbReference>
<dbReference type="AlphaFoldDB" id="I4C380"/>
<protein>
    <submittedName>
        <fullName evidence="4">Response regulator containing a CheY-like receiver domain and an HD-GYP domain</fullName>
    </submittedName>
</protein>
<evidence type="ECO:0000256" key="1">
    <source>
        <dbReference type="PROSITE-ProRule" id="PRU00169"/>
    </source>
</evidence>
<dbReference type="Gene3D" id="3.40.50.2300">
    <property type="match status" value="1"/>
</dbReference>
<keyword evidence="5" id="KW-1185">Reference proteome</keyword>
<dbReference type="Proteomes" id="UP000006055">
    <property type="component" value="Chromosome"/>
</dbReference>
<feature type="modified residue" description="4-aspartylphosphate" evidence="1">
    <location>
        <position position="57"/>
    </location>
</feature>
<dbReference type="InterPro" id="IPR011006">
    <property type="entry name" value="CheY-like_superfamily"/>
</dbReference>
<dbReference type="SUPFAM" id="SSF52172">
    <property type="entry name" value="CheY-like"/>
    <property type="match status" value="1"/>
</dbReference>
<sequence length="355" mass="40888">MTQERIRNILIVDDEPYVCEILFRWLTAAGYRCTIASDAKWALEHLEREKFHLVLCDIKMPGMSGLDLLNIVRTKFRDVAVVMVTAVDDRKTGITALELGAYGYVIKPFERNEILINVASALERRDMQLMSQEYERNLAEHAKQRITAIRLREEKTVSRLMAALSSFTGESEMHVRRVGLYAGALADSIGWTAQKVYDIQIAAMMHDVGKLAVSREILLKPGKLTTQEFEEIKKHTESGAEFLHGTQIEMLDMAKEIALHHHERWDGSGYPKGLAGEEIPESARITAIVEVYDALMSKRPYREAYSEEEALEIMREERGRQFDPEILDWFFRLTPELRRIRQESEVIRLERKFAG</sequence>
<name>I4C380_DESTA</name>
<dbReference type="PROSITE" id="PS50110">
    <property type="entry name" value="RESPONSE_REGULATORY"/>
    <property type="match status" value="1"/>
</dbReference>
<dbReference type="RefSeq" id="WP_014809172.1">
    <property type="nucleotide sequence ID" value="NC_018025.1"/>
</dbReference>
<dbReference type="SMART" id="SM00471">
    <property type="entry name" value="HDc"/>
    <property type="match status" value="1"/>
</dbReference>
<dbReference type="PANTHER" id="PTHR45228">
    <property type="entry name" value="CYCLIC DI-GMP PHOSPHODIESTERASE TM_0186-RELATED"/>
    <property type="match status" value="1"/>
</dbReference>